<protein>
    <submittedName>
        <fullName evidence="2">Uncharacterized protein</fullName>
    </submittedName>
</protein>
<gene>
    <name evidence="2" type="ORF">RFI_11450</name>
</gene>
<comment type="caution">
    <text evidence="2">The sequence shown here is derived from an EMBL/GenBank/DDBJ whole genome shotgun (WGS) entry which is preliminary data.</text>
</comment>
<evidence type="ECO:0000313" key="3">
    <source>
        <dbReference type="Proteomes" id="UP000023152"/>
    </source>
</evidence>
<keyword evidence="3" id="KW-1185">Reference proteome</keyword>
<reference evidence="2 3" key="1">
    <citation type="journal article" date="2013" name="Curr. Biol.">
        <title>The Genome of the Foraminiferan Reticulomyxa filosa.</title>
        <authorList>
            <person name="Glockner G."/>
            <person name="Hulsmann N."/>
            <person name="Schleicher M."/>
            <person name="Noegel A.A."/>
            <person name="Eichinger L."/>
            <person name="Gallinger C."/>
            <person name="Pawlowski J."/>
            <person name="Sierra R."/>
            <person name="Euteneuer U."/>
            <person name="Pillet L."/>
            <person name="Moustafa A."/>
            <person name="Platzer M."/>
            <person name="Groth M."/>
            <person name="Szafranski K."/>
            <person name="Schliwa M."/>
        </authorList>
    </citation>
    <scope>NUCLEOTIDE SEQUENCE [LARGE SCALE GENOMIC DNA]</scope>
</reference>
<evidence type="ECO:0000313" key="2">
    <source>
        <dbReference type="EMBL" id="ETO25687.1"/>
    </source>
</evidence>
<proteinExistence type="predicted"/>
<keyword evidence="1" id="KW-0812">Transmembrane</keyword>
<dbReference type="AlphaFoldDB" id="X6NK01"/>
<name>X6NK01_RETFI</name>
<keyword evidence="1" id="KW-1133">Transmembrane helix</keyword>
<keyword evidence="1" id="KW-0472">Membrane</keyword>
<feature type="transmembrane region" description="Helical" evidence="1">
    <location>
        <begin position="90"/>
        <end position="111"/>
    </location>
</feature>
<accession>X6NK01</accession>
<dbReference type="Proteomes" id="UP000023152">
    <property type="component" value="Unassembled WGS sequence"/>
</dbReference>
<sequence>MSFRIKWICLVIPIHKGNIRWFCRHNDFTSFLSSKQSNLSVSIFKKLKGSSALLEVLERGFFEEKKTTKSGKALPMAVKVEKTQLAYFKYVSFFFLFPFLRIAPIKIFMLFRKNIFVNRKNKQRNVHMTNSIEYKKEKKTEGKMVGPKNGYCKELCFANSNLVSGECSRIGNANHNQTKKLFFGRRKKIIFFFLKKKKKKTKYV</sequence>
<evidence type="ECO:0000256" key="1">
    <source>
        <dbReference type="SAM" id="Phobius"/>
    </source>
</evidence>
<dbReference type="EMBL" id="ASPP01008342">
    <property type="protein sequence ID" value="ETO25687.1"/>
    <property type="molecule type" value="Genomic_DNA"/>
</dbReference>
<organism evidence="2 3">
    <name type="scientific">Reticulomyxa filosa</name>
    <dbReference type="NCBI Taxonomy" id="46433"/>
    <lineage>
        <taxon>Eukaryota</taxon>
        <taxon>Sar</taxon>
        <taxon>Rhizaria</taxon>
        <taxon>Retaria</taxon>
        <taxon>Foraminifera</taxon>
        <taxon>Monothalamids</taxon>
        <taxon>Reticulomyxidae</taxon>
        <taxon>Reticulomyxa</taxon>
    </lineage>
</organism>